<comment type="similarity">
    <text evidence="3">Belongs to the GRAS family.</text>
</comment>
<keyword evidence="2" id="KW-0804">Transcription</keyword>
<evidence type="ECO:0000313" key="4">
    <source>
        <dbReference type="EMBL" id="KAI0494145.1"/>
    </source>
</evidence>
<name>A0A8T3AIZ5_DENNO</name>
<evidence type="ECO:0000256" key="1">
    <source>
        <dbReference type="ARBA" id="ARBA00023015"/>
    </source>
</evidence>
<comment type="caution">
    <text evidence="3">Lacks conserved residue(s) required for the propagation of feature annotation.</text>
</comment>
<dbReference type="EMBL" id="JAGYWB010000017">
    <property type="protein sequence ID" value="KAI0494145.1"/>
    <property type="molecule type" value="Genomic_DNA"/>
</dbReference>
<evidence type="ECO:0000256" key="3">
    <source>
        <dbReference type="PROSITE-ProRule" id="PRU01191"/>
    </source>
</evidence>
<dbReference type="AlphaFoldDB" id="A0A8T3AIZ5"/>
<evidence type="ECO:0000256" key="2">
    <source>
        <dbReference type="ARBA" id="ARBA00023163"/>
    </source>
</evidence>
<protein>
    <submittedName>
        <fullName evidence="4">Uncharacterized protein</fullName>
    </submittedName>
</protein>
<comment type="caution">
    <text evidence="4">The sequence shown here is derived from an EMBL/GenBank/DDBJ whole genome shotgun (WGS) entry which is preliminary data.</text>
</comment>
<proteinExistence type="inferred from homology"/>
<dbReference type="OrthoDB" id="757063at2759"/>
<feature type="region of interest" description="SAW" evidence="3">
    <location>
        <begin position="81"/>
        <end position="155"/>
    </location>
</feature>
<keyword evidence="5" id="KW-1185">Reference proteome</keyword>
<dbReference type="Pfam" id="PF03514">
    <property type="entry name" value="GRAS"/>
    <property type="match status" value="1"/>
</dbReference>
<accession>A0A8T3AIZ5</accession>
<dbReference type="SMR" id="A0A8T3AIZ5"/>
<evidence type="ECO:0000313" key="5">
    <source>
        <dbReference type="Proteomes" id="UP000829196"/>
    </source>
</evidence>
<organism evidence="4 5">
    <name type="scientific">Dendrobium nobile</name>
    <name type="common">Orchid</name>
    <dbReference type="NCBI Taxonomy" id="94219"/>
    <lineage>
        <taxon>Eukaryota</taxon>
        <taxon>Viridiplantae</taxon>
        <taxon>Streptophyta</taxon>
        <taxon>Embryophyta</taxon>
        <taxon>Tracheophyta</taxon>
        <taxon>Spermatophyta</taxon>
        <taxon>Magnoliopsida</taxon>
        <taxon>Liliopsida</taxon>
        <taxon>Asparagales</taxon>
        <taxon>Orchidaceae</taxon>
        <taxon>Epidendroideae</taxon>
        <taxon>Malaxideae</taxon>
        <taxon>Dendrobiinae</taxon>
        <taxon>Dendrobium</taxon>
    </lineage>
</organism>
<gene>
    <name evidence="4" type="ORF">KFK09_024276</name>
</gene>
<dbReference type="Proteomes" id="UP000829196">
    <property type="component" value="Unassembled WGS sequence"/>
</dbReference>
<dbReference type="PROSITE" id="PS50985">
    <property type="entry name" value="GRAS"/>
    <property type="match status" value="1"/>
</dbReference>
<dbReference type="InterPro" id="IPR005202">
    <property type="entry name" value="TF_GRAS"/>
</dbReference>
<sequence length="172" mass="19051">MPLLCELPPLSSSSSQRSTISNHFVDFSAPSISSHDARDPSYQLDRTRRSLFIPLPSLEHYLFFVASVSQVLSREIRNVLSVGGPARSVEIKFGNWREKLSQSGFRDISLAKNAHAQATLLLGIFPSDGFTLMEENGTLKLGWKDLSLLTVSAWKPIQTPAKTCVGYRGVAW</sequence>
<keyword evidence="1" id="KW-0805">Transcription regulation</keyword>
<reference evidence="4" key="1">
    <citation type="journal article" date="2022" name="Front. Genet.">
        <title>Chromosome-Scale Assembly of the Dendrobium nobile Genome Provides Insights Into the Molecular Mechanism of the Biosynthesis of the Medicinal Active Ingredient of Dendrobium.</title>
        <authorList>
            <person name="Xu Q."/>
            <person name="Niu S.-C."/>
            <person name="Li K.-L."/>
            <person name="Zheng P.-J."/>
            <person name="Zhang X.-J."/>
            <person name="Jia Y."/>
            <person name="Liu Y."/>
            <person name="Niu Y.-X."/>
            <person name="Yu L.-H."/>
            <person name="Chen D.-F."/>
            <person name="Zhang G.-Q."/>
        </authorList>
    </citation>
    <scope>NUCLEOTIDE SEQUENCE</scope>
    <source>
        <tissue evidence="4">Leaf</tissue>
    </source>
</reference>